<protein>
    <recommendedName>
        <fullName evidence="3">amidase</fullName>
        <ecNumber evidence="3">3.5.1.4</ecNumber>
    </recommendedName>
</protein>
<feature type="active site" description="Charge relay system" evidence="5">
    <location>
        <position position="142"/>
    </location>
</feature>
<evidence type="ECO:0000256" key="3">
    <source>
        <dbReference type="ARBA" id="ARBA00012922"/>
    </source>
</evidence>
<sequence length="516" mass="56787">MSPSTDTTNDWKILAAAKKASVDATIPGEWRLPAEVIAEYNDETKHQSVMDVATKFLSKQELEITSYDHSYQLLEKIHSGEYSALSVFKAFAHRSAIAGQLTNCCTEYMFELGERIANDLDAYFKEHGKPKGPLHGLPISLKETFNVDGYDSCVGLVVNIGNKNKLVQSATVDMLLEQGVLFYVKTNHPMTMMSADSENNIYGRTLNPLNTAWSAGGSSGGEGSLVAQHGSMIGVGTDIGGSVRFPAHHQNLYGFKPSADRVPYKNKMASGEPNFLGFKPAVGPITRCVEDLDVFMRAILEHKPWTFDSGVYPMGYQPVELPQKLKVGVILAEAGGEDVEVDKDVQDMVSSAATRLKEAGHDVVFCENYPSFQESWDISVGIFNIKVKGLVSAIDKANQAGEPVIKSVTNSKFLYNWGYTTTEKAVELRAGLVKKFSEWEDYFQANNLDVLLLPLAKQKKYEHDTFGTSPYSTTWNLIDFPAAVIPHQDGCVQFVGPKLMDEKLLAVLNVADKAIN</sequence>
<dbReference type="Pfam" id="PF01425">
    <property type="entry name" value="Amidase"/>
    <property type="match status" value="1"/>
</dbReference>
<evidence type="ECO:0000256" key="1">
    <source>
        <dbReference type="ARBA" id="ARBA00001311"/>
    </source>
</evidence>
<comment type="catalytic activity">
    <reaction evidence="1">
        <text>a monocarboxylic acid amide + H2O = a monocarboxylate + NH4(+)</text>
        <dbReference type="Rhea" id="RHEA:12020"/>
        <dbReference type="ChEBI" id="CHEBI:15377"/>
        <dbReference type="ChEBI" id="CHEBI:28938"/>
        <dbReference type="ChEBI" id="CHEBI:35757"/>
        <dbReference type="ChEBI" id="CHEBI:83628"/>
        <dbReference type="EC" id="3.5.1.4"/>
    </reaction>
</comment>
<dbReference type="PANTHER" id="PTHR46072:SF11">
    <property type="entry name" value="AMIDASE-RELATED"/>
    <property type="match status" value="1"/>
</dbReference>
<dbReference type="AlphaFoldDB" id="A0A642UN09"/>
<feature type="binding site" evidence="6">
    <location>
        <begin position="239"/>
        <end position="242"/>
    </location>
    <ligand>
        <name>substrate</name>
    </ligand>
</feature>
<evidence type="ECO:0000313" key="9">
    <source>
        <dbReference type="Proteomes" id="UP000449547"/>
    </source>
</evidence>
<evidence type="ECO:0000259" key="7">
    <source>
        <dbReference type="Pfam" id="PF01425"/>
    </source>
</evidence>
<dbReference type="InterPro" id="IPR020556">
    <property type="entry name" value="Amidase_CS"/>
</dbReference>
<feature type="active site" description="Charge relay system" evidence="5">
    <location>
        <position position="218"/>
    </location>
</feature>
<dbReference type="PANTHER" id="PTHR46072">
    <property type="entry name" value="AMIDASE-RELATED-RELATED"/>
    <property type="match status" value="1"/>
</dbReference>
<organism evidence="8 9">
    <name type="scientific">Diutina rugosa</name>
    <name type="common">Yeast</name>
    <name type="synonym">Candida rugosa</name>
    <dbReference type="NCBI Taxonomy" id="5481"/>
    <lineage>
        <taxon>Eukaryota</taxon>
        <taxon>Fungi</taxon>
        <taxon>Dikarya</taxon>
        <taxon>Ascomycota</taxon>
        <taxon>Saccharomycotina</taxon>
        <taxon>Pichiomycetes</taxon>
        <taxon>Debaryomycetaceae</taxon>
        <taxon>Diutina</taxon>
    </lineage>
</organism>
<dbReference type="InterPro" id="IPR023631">
    <property type="entry name" value="Amidase_dom"/>
</dbReference>
<dbReference type="InterPro" id="IPR036928">
    <property type="entry name" value="AS_sf"/>
</dbReference>
<comment type="caution">
    <text evidence="8">The sequence shown here is derived from an EMBL/GenBank/DDBJ whole genome shotgun (WGS) entry which is preliminary data.</text>
</comment>
<feature type="binding site" evidence="6">
    <location>
        <position position="218"/>
    </location>
    <ligand>
        <name>substrate</name>
    </ligand>
</feature>
<gene>
    <name evidence="8" type="ORF">DIURU_003456</name>
</gene>
<accession>A0A642UN09</accession>
<dbReference type="OrthoDB" id="6428749at2759"/>
<name>A0A642UN09_DIURU</name>
<comment type="similarity">
    <text evidence="2">Belongs to the amidase family.</text>
</comment>
<dbReference type="Proteomes" id="UP000449547">
    <property type="component" value="Unassembled WGS sequence"/>
</dbReference>
<dbReference type="PROSITE" id="PS00571">
    <property type="entry name" value="AMIDASES"/>
    <property type="match status" value="1"/>
</dbReference>
<dbReference type="SUPFAM" id="SSF75304">
    <property type="entry name" value="Amidase signature (AS) enzymes"/>
    <property type="match status" value="1"/>
</dbReference>
<dbReference type="PIRSF" id="PIRSF001221">
    <property type="entry name" value="Amidase_fungi"/>
    <property type="match status" value="1"/>
</dbReference>
<reference evidence="8 9" key="1">
    <citation type="submission" date="2019-07" db="EMBL/GenBank/DDBJ databases">
        <title>Genome assembly of two rare yeast pathogens: Diutina rugosa and Trichomonascus ciferrii.</title>
        <authorList>
            <person name="Mixao V."/>
            <person name="Saus E."/>
            <person name="Hansen A."/>
            <person name="Lass-Flor C."/>
            <person name="Gabaldon T."/>
        </authorList>
    </citation>
    <scope>NUCLEOTIDE SEQUENCE [LARGE SCALE GENOMIC DNA]</scope>
    <source>
        <strain evidence="8 9">CBS 613</strain>
    </source>
</reference>
<evidence type="ECO:0000256" key="5">
    <source>
        <dbReference type="PIRSR" id="PIRSR001221-1"/>
    </source>
</evidence>
<dbReference type="Gene3D" id="3.90.1300.10">
    <property type="entry name" value="Amidase signature (AS) domain"/>
    <property type="match status" value="1"/>
</dbReference>
<feature type="active site" description="Acyl-ester intermediate" evidence="5">
    <location>
        <position position="242"/>
    </location>
</feature>
<keyword evidence="9" id="KW-1185">Reference proteome</keyword>
<evidence type="ECO:0000256" key="6">
    <source>
        <dbReference type="PIRSR" id="PIRSR001221-2"/>
    </source>
</evidence>
<dbReference type="GeneID" id="54782107"/>
<dbReference type="OMA" id="CLWAADI"/>
<keyword evidence="4" id="KW-0378">Hydrolase</keyword>
<dbReference type="EMBL" id="SWFT01000105">
    <property type="protein sequence ID" value="KAA8901086.1"/>
    <property type="molecule type" value="Genomic_DNA"/>
</dbReference>
<feature type="domain" description="Amidase" evidence="7">
    <location>
        <begin position="88"/>
        <end position="486"/>
    </location>
</feature>
<evidence type="ECO:0000256" key="2">
    <source>
        <dbReference type="ARBA" id="ARBA00009199"/>
    </source>
</evidence>
<evidence type="ECO:0000256" key="4">
    <source>
        <dbReference type="ARBA" id="ARBA00022801"/>
    </source>
</evidence>
<evidence type="ECO:0000313" key="8">
    <source>
        <dbReference type="EMBL" id="KAA8901086.1"/>
    </source>
</evidence>
<dbReference type="RefSeq" id="XP_034011709.1">
    <property type="nucleotide sequence ID" value="XM_034156220.1"/>
</dbReference>
<feature type="binding site" evidence="6">
    <location>
        <position position="192"/>
    </location>
    <ligand>
        <name>substrate</name>
    </ligand>
</feature>
<dbReference type="GO" id="GO:0004040">
    <property type="term" value="F:amidase activity"/>
    <property type="evidence" value="ECO:0007669"/>
    <property type="project" value="UniProtKB-EC"/>
</dbReference>
<proteinExistence type="inferred from homology"/>
<dbReference type="EC" id="3.5.1.4" evidence="3"/>
<dbReference type="VEuPathDB" id="FungiDB:DIURU_003456"/>